<dbReference type="InterPro" id="IPR018062">
    <property type="entry name" value="HTH_AraC-typ_CS"/>
</dbReference>
<dbReference type="GO" id="GO:0003700">
    <property type="term" value="F:DNA-binding transcription factor activity"/>
    <property type="evidence" value="ECO:0007669"/>
    <property type="project" value="InterPro"/>
</dbReference>
<dbReference type="PANTHER" id="PTHR43280:SF30">
    <property type="entry name" value="MMSAB OPERON REGULATORY PROTEIN"/>
    <property type="match status" value="1"/>
</dbReference>
<dbReference type="Pfam" id="PF02311">
    <property type="entry name" value="AraC_binding"/>
    <property type="match status" value="1"/>
</dbReference>
<dbReference type="Proteomes" id="UP000291117">
    <property type="component" value="Unassembled WGS sequence"/>
</dbReference>
<gene>
    <name evidence="5" type="ORF">EZ444_17075</name>
</gene>
<evidence type="ECO:0000313" key="6">
    <source>
        <dbReference type="Proteomes" id="UP000291117"/>
    </source>
</evidence>
<keyword evidence="1" id="KW-0805">Transcription regulation</keyword>
<keyword evidence="6" id="KW-1185">Reference proteome</keyword>
<name>A0A4R0N467_9SPHI</name>
<dbReference type="RefSeq" id="WP_131610360.1">
    <property type="nucleotide sequence ID" value="NZ_SJSM01000011.1"/>
</dbReference>
<dbReference type="Gene3D" id="1.10.10.60">
    <property type="entry name" value="Homeodomain-like"/>
    <property type="match status" value="2"/>
</dbReference>
<reference evidence="5 6" key="1">
    <citation type="submission" date="2019-02" db="EMBL/GenBank/DDBJ databases">
        <title>Pedobacter sp. RP-3-8 sp. nov., isolated from Arctic soil.</title>
        <authorList>
            <person name="Dahal R.H."/>
        </authorList>
    </citation>
    <scope>NUCLEOTIDE SEQUENCE [LARGE SCALE GENOMIC DNA]</scope>
    <source>
        <strain evidence="5 6">RP-3-8</strain>
    </source>
</reference>
<dbReference type="OrthoDB" id="9813413at2"/>
<dbReference type="InterPro" id="IPR009057">
    <property type="entry name" value="Homeodomain-like_sf"/>
</dbReference>
<protein>
    <submittedName>
        <fullName evidence="5">AraC family transcriptional regulator</fullName>
    </submittedName>
</protein>
<evidence type="ECO:0000256" key="2">
    <source>
        <dbReference type="ARBA" id="ARBA00023125"/>
    </source>
</evidence>
<dbReference type="Pfam" id="PF12833">
    <property type="entry name" value="HTH_18"/>
    <property type="match status" value="1"/>
</dbReference>
<dbReference type="GO" id="GO:0043565">
    <property type="term" value="F:sequence-specific DNA binding"/>
    <property type="evidence" value="ECO:0007669"/>
    <property type="project" value="InterPro"/>
</dbReference>
<dbReference type="PANTHER" id="PTHR43280">
    <property type="entry name" value="ARAC-FAMILY TRANSCRIPTIONAL REGULATOR"/>
    <property type="match status" value="1"/>
</dbReference>
<keyword evidence="2" id="KW-0238">DNA-binding</keyword>
<dbReference type="SUPFAM" id="SSF51215">
    <property type="entry name" value="Regulatory protein AraC"/>
    <property type="match status" value="1"/>
</dbReference>
<dbReference type="AlphaFoldDB" id="A0A4R0N467"/>
<evidence type="ECO:0000256" key="1">
    <source>
        <dbReference type="ARBA" id="ARBA00023015"/>
    </source>
</evidence>
<dbReference type="InterPro" id="IPR020449">
    <property type="entry name" value="Tscrpt_reg_AraC-type_HTH"/>
</dbReference>
<dbReference type="InterPro" id="IPR003313">
    <property type="entry name" value="AraC-bd"/>
</dbReference>
<dbReference type="PRINTS" id="PR00032">
    <property type="entry name" value="HTHARAC"/>
</dbReference>
<organism evidence="5 6">
    <name type="scientific">Pedobacter hiemivivus</name>
    <dbReference type="NCBI Taxonomy" id="2530454"/>
    <lineage>
        <taxon>Bacteria</taxon>
        <taxon>Pseudomonadati</taxon>
        <taxon>Bacteroidota</taxon>
        <taxon>Sphingobacteriia</taxon>
        <taxon>Sphingobacteriales</taxon>
        <taxon>Sphingobacteriaceae</taxon>
        <taxon>Pedobacter</taxon>
    </lineage>
</organism>
<evidence type="ECO:0000259" key="4">
    <source>
        <dbReference type="PROSITE" id="PS01124"/>
    </source>
</evidence>
<comment type="caution">
    <text evidence="5">The sequence shown here is derived from an EMBL/GenBank/DDBJ whole genome shotgun (WGS) entry which is preliminary data.</text>
</comment>
<dbReference type="PROSITE" id="PS00041">
    <property type="entry name" value="HTH_ARAC_FAMILY_1"/>
    <property type="match status" value="1"/>
</dbReference>
<feature type="domain" description="HTH araC/xylS-type" evidence="4">
    <location>
        <begin position="197"/>
        <end position="295"/>
    </location>
</feature>
<evidence type="ECO:0000313" key="5">
    <source>
        <dbReference type="EMBL" id="TCC94708.1"/>
    </source>
</evidence>
<dbReference type="CDD" id="cd06986">
    <property type="entry name" value="cupin_MmsR-like_N"/>
    <property type="match status" value="1"/>
</dbReference>
<dbReference type="Gene3D" id="2.60.120.280">
    <property type="entry name" value="Regulatory protein AraC"/>
    <property type="match status" value="1"/>
</dbReference>
<dbReference type="InterPro" id="IPR037923">
    <property type="entry name" value="HTH-like"/>
</dbReference>
<sequence length="317" mass="37286">MNNFLKKEAGFEGEKMISLPPKILKSAMDKCPEFFHLCITHIGYFPKATAHFRERRKGCEDNIFIYCVLGKGYFTIDNKKFEVGTNQFINVPATDKYMRYWADDQDPWTIYWVHFKGERIADFNKSLDITITSGAQKIPFNQQAIDIWNGIYGCLDMGYGLRNLSNANFCLYNFLATFYFPENHMQVKKVEELDMITETIVYMKDNVNRKLRKEDFSKNYSISNSHFAYLFRKKTGMSPIDYFIHLKMQRACQLLHSNNDKIKEICLNLGYEDQYYFSRLFKKNMGISPEHYRLIHKSRVGSHQPISLKPNNESGEN</sequence>
<accession>A0A4R0N467</accession>
<dbReference type="SUPFAM" id="SSF46689">
    <property type="entry name" value="Homeodomain-like"/>
    <property type="match status" value="2"/>
</dbReference>
<keyword evidence="3" id="KW-0804">Transcription</keyword>
<dbReference type="SMART" id="SM00342">
    <property type="entry name" value="HTH_ARAC"/>
    <property type="match status" value="1"/>
</dbReference>
<dbReference type="InterPro" id="IPR018060">
    <property type="entry name" value="HTH_AraC"/>
</dbReference>
<evidence type="ECO:0000256" key="3">
    <source>
        <dbReference type="ARBA" id="ARBA00023163"/>
    </source>
</evidence>
<dbReference type="EMBL" id="SJSM01000011">
    <property type="protein sequence ID" value="TCC94708.1"/>
    <property type="molecule type" value="Genomic_DNA"/>
</dbReference>
<proteinExistence type="predicted"/>
<dbReference type="PROSITE" id="PS01124">
    <property type="entry name" value="HTH_ARAC_FAMILY_2"/>
    <property type="match status" value="1"/>
</dbReference>